<keyword evidence="8 10" id="KW-0472">Membrane</keyword>
<evidence type="ECO:0000256" key="2">
    <source>
        <dbReference type="ARBA" id="ARBA00004141"/>
    </source>
</evidence>
<reference evidence="12" key="1">
    <citation type="submission" date="2012-09" db="EMBL/GenBank/DDBJ databases">
        <authorList>
            <person name="Martin A.A."/>
        </authorList>
    </citation>
    <scope>NUCLEOTIDE SEQUENCE</scope>
</reference>
<feature type="transmembrane region" description="Helical" evidence="10">
    <location>
        <begin position="12"/>
        <end position="32"/>
    </location>
</feature>
<evidence type="ECO:0000256" key="4">
    <source>
        <dbReference type="ARBA" id="ARBA00022692"/>
    </source>
</evidence>
<dbReference type="Pfam" id="PF00149">
    <property type="entry name" value="Metallophos"/>
    <property type="match status" value="1"/>
</dbReference>
<keyword evidence="9" id="KW-0464">Manganese</keyword>
<comment type="cofactor">
    <cofactor evidence="1">
        <name>Mn(2+)</name>
        <dbReference type="ChEBI" id="CHEBI:29035"/>
    </cofactor>
</comment>
<dbReference type="InterPro" id="IPR004843">
    <property type="entry name" value="Calcineurin-like_PHP"/>
</dbReference>
<reference evidence="13" key="2">
    <citation type="submission" date="2016-04" db="UniProtKB">
        <authorList>
            <consortium name="WormBaseParasite"/>
        </authorList>
    </citation>
    <scope>IDENTIFICATION</scope>
</reference>
<evidence type="ECO:0000256" key="1">
    <source>
        <dbReference type="ARBA" id="ARBA00001936"/>
    </source>
</evidence>
<dbReference type="GO" id="GO:0016020">
    <property type="term" value="C:membrane"/>
    <property type="evidence" value="ECO:0007669"/>
    <property type="project" value="UniProtKB-SubCell"/>
</dbReference>
<evidence type="ECO:0000256" key="10">
    <source>
        <dbReference type="SAM" id="Phobius"/>
    </source>
</evidence>
<evidence type="ECO:0000256" key="7">
    <source>
        <dbReference type="ARBA" id="ARBA00022989"/>
    </source>
</evidence>
<organism evidence="12 13">
    <name type="scientific">Angiostrongylus cantonensis</name>
    <name type="common">Rat lungworm</name>
    <dbReference type="NCBI Taxonomy" id="6313"/>
    <lineage>
        <taxon>Eukaryota</taxon>
        <taxon>Metazoa</taxon>
        <taxon>Ecdysozoa</taxon>
        <taxon>Nematoda</taxon>
        <taxon>Chromadorea</taxon>
        <taxon>Rhabditida</taxon>
        <taxon>Rhabditina</taxon>
        <taxon>Rhabditomorpha</taxon>
        <taxon>Strongyloidea</taxon>
        <taxon>Metastrongylidae</taxon>
        <taxon>Angiostrongylus</taxon>
    </lineage>
</organism>
<proteinExistence type="inferred from homology"/>
<keyword evidence="12" id="KW-1185">Reference proteome</keyword>
<dbReference type="WBParaSite" id="ACAC_0001305701-mRNA-1">
    <property type="protein sequence ID" value="ACAC_0001305701-mRNA-1"/>
    <property type="gene ID" value="ACAC_0001305701"/>
</dbReference>
<dbReference type="SUPFAM" id="SSF56300">
    <property type="entry name" value="Metallo-dependent phosphatases"/>
    <property type="match status" value="1"/>
</dbReference>
<evidence type="ECO:0000313" key="13">
    <source>
        <dbReference type="WBParaSite" id="ACAC_0001305701-mRNA-1"/>
    </source>
</evidence>
<evidence type="ECO:0000256" key="5">
    <source>
        <dbReference type="ARBA" id="ARBA00022723"/>
    </source>
</evidence>
<comment type="subcellular location">
    <subcellularLocation>
        <location evidence="2">Membrane</location>
        <topology evidence="2">Multi-pass membrane protein</topology>
    </subcellularLocation>
</comment>
<name>A0A158PCT2_ANGCA</name>
<dbReference type="GO" id="GO:0046872">
    <property type="term" value="F:metal ion binding"/>
    <property type="evidence" value="ECO:0007669"/>
    <property type="project" value="UniProtKB-KW"/>
</dbReference>
<evidence type="ECO:0000256" key="3">
    <source>
        <dbReference type="ARBA" id="ARBA00008895"/>
    </source>
</evidence>
<keyword evidence="6" id="KW-0378">Hydrolase</keyword>
<evidence type="ECO:0000256" key="9">
    <source>
        <dbReference type="ARBA" id="ARBA00023211"/>
    </source>
</evidence>
<feature type="transmembrane region" description="Helical" evidence="10">
    <location>
        <begin position="329"/>
        <end position="349"/>
    </location>
</feature>
<protein>
    <submittedName>
        <fullName evidence="13">Metallophos domain-containing protein</fullName>
    </submittedName>
</protein>
<dbReference type="STRING" id="6313.A0A158PCT2"/>
<evidence type="ECO:0000313" key="12">
    <source>
        <dbReference type="Proteomes" id="UP000035642"/>
    </source>
</evidence>
<keyword evidence="7 10" id="KW-1133">Transmembrane helix</keyword>
<dbReference type="GO" id="GO:0006506">
    <property type="term" value="P:GPI anchor biosynthetic process"/>
    <property type="evidence" value="ECO:0007669"/>
    <property type="project" value="InterPro"/>
</dbReference>
<evidence type="ECO:0000256" key="6">
    <source>
        <dbReference type="ARBA" id="ARBA00022801"/>
    </source>
</evidence>
<dbReference type="Gene3D" id="3.60.21.10">
    <property type="match status" value="1"/>
</dbReference>
<keyword evidence="5" id="KW-0479">Metal-binding</keyword>
<dbReference type="GO" id="GO:0016787">
    <property type="term" value="F:hydrolase activity"/>
    <property type="evidence" value="ECO:0007669"/>
    <property type="project" value="UniProtKB-KW"/>
</dbReference>
<feature type="domain" description="Calcineurin-like phosphoesterase" evidence="11">
    <location>
        <begin position="54"/>
        <end position="275"/>
    </location>
</feature>
<keyword evidence="4 10" id="KW-0812">Transmembrane</keyword>
<sequence length="369" mass="43581">MHSFCPHVLISYWPLFLVIGTVLFNEYFIYFIKIGFTCNWLSTTVHFSDSDRIHVFFIADTHILGVKNGHWFDKLRREWQMYRSYHSAVHLLSPDAVFFLGDLMDEGQWGDWSTFAKYADRFDSLFRSSSSKPEVHMLAGNHDLGFHYAISPFRVQWFEERFNRSIVDTVTIKGHHFVLITSMALYGDGCRLCYEAEMKLENLAKDRFQPFRRPILLQHFPLLFITMACSYVFHEIDPARNELYRPGWEALSKASTQFLIQKFEPRAVFNGHTHRGCKKRWIQPVEFWEYTVNSFSWRNGDRPTFLLATISEQDVLVGMCDLPNESTVLYVYSSTGVIILLWLSYSICLKRCLQIFRVYLYFSVYQCHQ</sequence>
<dbReference type="InterPro" id="IPR029052">
    <property type="entry name" value="Metallo-depent_PP-like"/>
</dbReference>
<dbReference type="AlphaFoldDB" id="A0A158PCT2"/>
<dbReference type="InterPro" id="IPR033308">
    <property type="entry name" value="PGAP5/Cdc1/Ted1"/>
</dbReference>
<comment type="similarity">
    <text evidence="3">Belongs to the metallophosphoesterase superfamily. MPPE1 family.</text>
</comment>
<accession>A0A158PCT2</accession>
<dbReference type="Proteomes" id="UP000035642">
    <property type="component" value="Unassembled WGS sequence"/>
</dbReference>
<evidence type="ECO:0000259" key="11">
    <source>
        <dbReference type="Pfam" id="PF00149"/>
    </source>
</evidence>
<feature type="transmembrane region" description="Helical" evidence="10">
    <location>
        <begin position="215"/>
        <end position="233"/>
    </location>
</feature>
<evidence type="ECO:0000256" key="8">
    <source>
        <dbReference type="ARBA" id="ARBA00023136"/>
    </source>
</evidence>
<dbReference type="PANTHER" id="PTHR13315:SF0">
    <property type="entry name" value="METALLOPHOSPHOESTERASE 1"/>
    <property type="match status" value="1"/>
</dbReference>
<dbReference type="PANTHER" id="PTHR13315">
    <property type="entry name" value="METALLO PHOSPHOESTERASE RELATED"/>
    <property type="match status" value="1"/>
</dbReference>